<feature type="domain" description="Aminotransferase class I/classII large" evidence="5">
    <location>
        <begin position="71"/>
        <end position="365"/>
    </location>
</feature>
<dbReference type="CDD" id="cd00609">
    <property type="entry name" value="AAT_like"/>
    <property type="match status" value="1"/>
</dbReference>
<dbReference type="Gene3D" id="3.90.1150.10">
    <property type="entry name" value="Aspartate Aminotransferase, domain 1"/>
    <property type="match status" value="1"/>
</dbReference>
<proteinExistence type="predicted"/>
<comment type="cofactor">
    <cofactor evidence="1">
        <name>pyridoxal 5'-phosphate</name>
        <dbReference type="ChEBI" id="CHEBI:597326"/>
    </cofactor>
</comment>
<evidence type="ECO:0000259" key="5">
    <source>
        <dbReference type="Pfam" id="PF00155"/>
    </source>
</evidence>
<dbReference type="RefSeq" id="WP_378052552.1">
    <property type="nucleotide sequence ID" value="NZ_JBHMDN010000055.1"/>
</dbReference>
<gene>
    <name evidence="6" type="ORF">ACFQMJ_09395</name>
</gene>
<evidence type="ECO:0000256" key="1">
    <source>
        <dbReference type="ARBA" id="ARBA00001933"/>
    </source>
</evidence>
<keyword evidence="7" id="KW-1185">Reference proteome</keyword>
<dbReference type="InterPro" id="IPR015424">
    <property type="entry name" value="PyrdxlP-dep_Trfase"/>
</dbReference>
<dbReference type="InterPro" id="IPR004839">
    <property type="entry name" value="Aminotransferase_I/II_large"/>
</dbReference>
<evidence type="ECO:0000256" key="3">
    <source>
        <dbReference type="ARBA" id="ARBA00022679"/>
    </source>
</evidence>
<dbReference type="InterPro" id="IPR050859">
    <property type="entry name" value="Class-I_PLP-dep_aminotransf"/>
</dbReference>
<dbReference type="SUPFAM" id="SSF53383">
    <property type="entry name" value="PLP-dependent transferases"/>
    <property type="match status" value="1"/>
</dbReference>
<evidence type="ECO:0000256" key="4">
    <source>
        <dbReference type="ARBA" id="ARBA00022898"/>
    </source>
</evidence>
<dbReference type="PANTHER" id="PTHR42790:SF19">
    <property type="entry name" value="KYNURENINE_ALPHA-AMINOADIPATE AMINOTRANSFERASE, MITOCHONDRIAL"/>
    <property type="match status" value="1"/>
</dbReference>
<dbReference type="InterPro" id="IPR015421">
    <property type="entry name" value="PyrdxlP-dep_Trfase_major"/>
</dbReference>
<keyword evidence="4" id="KW-0663">Pyridoxal phosphate</keyword>
<evidence type="ECO:0000313" key="7">
    <source>
        <dbReference type="Proteomes" id="UP001596378"/>
    </source>
</evidence>
<dbReference type="InterPro" id="IPR015422">
    <property type="entry name" value="PyrdxlP-dep_Trfase_small"/>
</dbReference>
<dbReference type="GO" id="GO:0008483">
    <property type="term" value="F:transaminase activity"/>
    <property type="evidence" value="ECO:0007669"/>
    <property type="project" value="UniProtKB-KW"/>
</dbReference>
<protein>
    <submittedName>
        <fullName evidence="6">Aminotransferase class I/II-fold pyridoxal phosphate-dependent enzyme</fullName>
    </submittedName>
</protein>
<evidence type="ECO:0000313" key="6">
    <source>
        <dbReference type="EMBL" id="MFC7148738.1"/>
    </source>
</evidence>
<reference evidence="7" key="1">
    <citation type="journal article" date="2019" name="Int. J. Syst. Evol. Microbiol.">
        <title>The Global Catalogue of Microorganisms (GCM) 10K type strain sequencing project: providing services to taxonomists for standard genome sequencing and annotation.</title>
        <authorList>
            <consortium name="The Broad Institute Genomics Platform"/>
            <consortium name="The Broad Institute Genome Sequencing Center for Infectious Disease"/>
            <person name="Wu L."/>
            <person name="Ma J."/>
        </authorList>
    </citation>
    <scope>NUCLEOTIDE SEQUENCE [LARGE SCALE GENOMIC DNA]</scope>
    <source>
        <strain evidence="7">KCTC 12907</strain>
    </source>
</reference>
<evidence type="ECO:0000256" key="2">
    <source>
        <dbReference type="ARBA" id="ARBA00022576"/>
    </source>
</evidence>
<dbReference type="EMBL" id="JBHTAI010000005">
    <property type="protein sequence ID" value="MFC7148738.1"/>
    <property type="molecule type" value="Genomic_DNA"/>
</dbReference>
<sequence>MSSIINWMGGWPKEGLVSASDWEDRVEAAAADLAAEEFGSGRREAGGFREEKLREQFAGSLLQGRVGGNGGRIRFTKGADGALSWMIGEALEPGDVVLTERLTSRTALQAFRKAGMRVEAVDGDRKGMDPEALTNALFRYRPKLVYVAPSCTEPEGTQWSGERMAAVRHRCREAGVLLVTDDRQEMLLYEPSPSHPAQQSRMDSGVLSIGQLPPGLIAGARVGWIAGTADVFNRPSLAGEENARKYALGPIEQRALSGLIAEQPLEPLLEMLRIQCRERKRRMTEQLARQDIENLGWTEPRGGLHLWLTLPPGLDGEALLRDAWLKGVIFQPGAPFFTKDPKPNTIRITHAFADDRQIRQGVARLAESIGEFTGRWSRS</sequence>
<keyword evidence="3" id="KW-0808">Transferase</keyword>
<dbReference type="Proteomes" id="UP001596378">
    <property type="component" value="Unassembled WGS sequence"/>
</dbReference>
<dbReference type="Pfam" id="PF00155">
    <property type="entry name" value="Aminotran_1_2"/>
    <property type="match status" value="1"/>
</dbReference>
<keyword evidence="2 6" id="KW-0032">Aminotransferase</keyword>
<comment type="caution">
    <text evidence="6">The sequence shown here is derived from an EMBL/GenBank/DDBJ whole genome shotgun (WGS) entry which is preliminary data.</text>
</comment>
<organism evidence="6 7">
    <name type="scientific">Cohnella cellulosilytica</name>
    <dbReference type="NCBI Taxonomy" id="986710"/>
    <lineage>
        <taxon>Bacteria</taxon>
        <taxon>Bacillati</taxon>
        <taxon>Bacillota</taxon>
        <taxon>Bacilli</taxon>
        <taxon>Bacillales</taxon>
        <taxon>Paenibacillaceae</taxon>
        <taxon>Cohnella</taxon>
    </lineage>
</organism>
<name>A0ABW2FA66_9BACL</name>
<accession>A0ABW2FA66</accession>
<dbReference type="Gene3D" id="3.40.640.10">
    <property type="entry name" value="Type I PLP-dependent aspartate aminotransferase-like (Major domain)"/>
    <property type="match status" value="1"/>
</dbReference>
<dbReference type="PANTHER" id="PTHR42790">
    <property type="entry name" value="AMINOTRANSFERASE"/>
    <property type="match status" value="1"/>
</dbReference>